<evidence type="ECO:0000256" key="1">
    <source>
        <dbReference type="ARBA" id="ARBA00004651"/>
    </source>
</evidence>
<evidence type="ECO:0000256" key="7">
    <source>
        <dbReference type="ARBA" id="ARBA00023136"/>
    </source>
</evidence>
<evidence type="ECO:0000256" key="9">
    <source>
        <dbReference type="SAM" id="Phobius"/>
    </source>
</evidence>
<evidence type="ECO:0000256" key="2">
    <source>
        <dbReference type="ARBA" id="ARBA00007935"/>
    </source>
</evidence>
<proteinExistence type="inferred from homology"/>
<evidence type="ECO:0000313" key="11">
    <source>
        <dbReference type="Proteomes" id="UP000184363"/>
    </source>
</evidence>
<dbReference type="InterPro" id="IPR037294">
    <property type="entry name" value="ABC_BtuC-like"/>
</dbReference>
<keyword evidence="5 9" id="KW-0812">Transmembrane</keyword>
<evidence type="ECO:0000256" key="3">
    <source>
        <dbReference type="ARBA" id="ARBA00022448"/>
    </source>
</evidence>
<feature type="transmembrane region" description="Helical" evidence="9">
    <location>
        <begin position="312"/>
        <end position="330"/>
    </location>
</feature>
<reference evidence="10 11" key="1">
    <citation type="submission" date="2016-11" db="EMBL/GenBank/DDBJ databases">
        <authorList>
            <person name="Jaros S."/>
            <person name="Januszkiewicz K."/>
            <person name="Wedrychowicz H."/>
        </authorList>
    </citation>
    <scope>NUCLEOTIDE SEQUENCE [LARGE SCALE GENOMIC DNA]</scope>
    <source>
        <strain evidence="10 11">DSM 43832</strain>
    </source>
</reference>
<feature type="transmembrane region" description="Helical" evidence="9">
    <location>
        <begin position="153"/>
        <end position="173"/>
    </location>
</feature>
<evidence type="ECO:0000313" key="10">
    <source>
        <dbReference type="EMBL" id="SHK06827.1"/>
    </source>
</evidence>
<dbReference type="CDD" id="cd06550">
    <property type="entry name" value="TM_ABC_iron-siderophores_like"/>
    <property type="match status" value="1"/>
</dbReference>
<dbReference type="Proteomes" id="UP000184363">
    <property type="component" value="Unassembled WGS sequence"/>
</dbReference>
<dbReference type="PANTHER" id="PTHR30472">
    <property type="entry name" value="FERRIC ENTEROBACTIN TRANSPORT SYSTEM PERMEASE PROTEIN"/>
    <property type="match status" value="1"/>
</dbReference>
<dbReference type="Gene3D" id="1.10.3470.10">
    <property type="entry name" value="ABC transporter involved in vitamin B12 uptake, BtuC"/>
    <property type="match status" value="1"/>
</dbReference>
<feature type="transmembrane region" description="Helical" evidence="9">
    <location>
        <begin position="274"/>
        <end position="300"/>
    </location>
</feature>
<feature type="region of interest" description="Disordered" evidence="8">
    <location>
        <begin position="1"/>
        <end position="28"/>
    </location>
</feature>
<evidence type="ECO:0000256" key="8">
    <source>
        <dbReference type="SAM" id="MobiDB-lite"/>
    </source>
</evidence>
<feature type="transmembrane region" description="Helical" evidence="9">
    <location>
        <begin position="98"/>
        <end position="119"/>
    </location>
</feature>
<evidence type="ECO:0000256" key="4">
    <source>
        <dbReference type="ARBA" id="ARBA00022475"/>
    </source>
</evidence>
<evidence type="ECO:0000256" key="6">
    <source>
        <dbReference type="ARBA" id="ARBA00022989"/>
    </source>
</evidence>
<organism evidence="10 11">
    <name type="scientific">Pseudonocardia thermophila</name>
    <dbReference type="NCBI Taxonomy" id="1848"/>
    <lineage>
        <taxon>Bacteria</taxon>
        <taxon>Bacillati</taxon>
        <taxon>Actinomycetota</taxon>
        <taxon>Actinomycetes</taxon>
        <taxon>Pseudonocardiales</taxon>
        <taxon>Pseudonocardiaceae</taxon>
        <taxon>Pseudonocardia</taxon>
    </lineage>
</organism>
<evidence type="ECO:0000256" key="5">
    <source>
        <dbReference type="ARBA" id="ARBA00022692"/>
    </source>
</evidence>
<dbReference type="GO" id="GO:0005886">
    <property type="term" value="C:plasma membrane"/>
    <property type="evidence" value="ECO:0007669"/>
    <property type="project" value="UniProtKB-SubCell"/>
</dbReference>
<name>A0A1M6PG03_PSETH</name>
<keyword evidence="6 9" id="KW-1133">Transmembrane helix</keyword>
<sequence length="371" mass="38150">MSSAAETSVSTEARTAAAAEPPRTEEAGGRRQRLRDWLALVVIAAVVVVITIVALATGRYAVPPVEVARMLIGQVLPIEQTWYPQEAATVLDVRMPRVLLALLVGGGLALGGAVLQGVFRNPLVSPQVIGVSAGASFGGVLALVLGLGSLALVSGAFLSGLLALVLVLAIARIGSSSAPLLMVVLGGVVVSALFSALVSLLSYLADPYRTLPSVTFWLLGSLATASYGKVLVAAVPILAGVAISLALRWRLNILSLGEEDAAALGVPPKATRNVLLVAVSLITAGAVAVSGVVGWVGLVVPHICRLIVGSDHRVLLPASLLVGGGYLLLIDTLSRSLTSSELPLGILTAIIGAPFFIVLLTRFRKQVWLGD</sequence>
<dbReference type="GO" id="GO:0033214">
    <property type="term" value="P:siderophore-iron import into cell"/>
    <property type="evidence" value="ECO:0007669"/>
    <property type="project" value="TreeGrafter"/>
</dbReference>
<comment type="similarity">
    <text evidence="2">Belongs to the binding-protein-dependent transport system permease family. FecCD subfamily.</text>
</comment>
<feature type="transmembrane region" description="Helical" evidence="9">
    <location>
        <begin position="37"/>
        <end position="62"/>
    </location>
</feature>
<dbReference type="SUPFAM" id="SSF81345">
    <property type="entry name" value="ABC transporter involved in vitamin B12 uptake, BtuC"/>
    <property type="match status" value="1"/>
</dbReference>
<gene>
    <name evidence="10" type="ORF">SAMN05443637_102246</name>
</gene>
<feature type="transmembrane region" description="Helical" evidence="9">
    <location>
        <begin position="180"/>
        <end position="205"/>
    </location>
</feature>
<feature type="transmembrane region" description="Helical" evidence="9">
    <location>
        <begin position="128"/>
        <end position="147"/>
    </location>
</feature>
<protein>
    <submittedName>
        <fullName evidence="10">Iron complex transport system permease protein</fullName>
    </submittedName>
</protein>
<keyword evidence="4" id="KW-1003">Cell membrane</keyword>
<keyword evidence="7 9" id="KW-0472">Membrane</keyword>
<dbReference type="STRING" id="1848.SAMN05443637_102246"/>
<dbReference type="EMBL" id="FRAP01000002">
    <property type="protein sequence ID" value="SHK06827.1"/>
    <property type="molecule type" value="Genomic_DNA"/>
</dbReference>
<dbReference type="FunFam" id="1.10.3470.10:FF:000001">
    <property type="entry name" value="Vitamin B12 ABC transporter permease BtuC"/>
    <property type="match status" value="1"/>
</dbReference>
<feature type="transmembrane region" description="Helical" evidence="9">
    <location>
        <begin position="342"/>
        <end position="363"/>
    </location>
</feature>
<keyword evidence="3" id="KW-0813">Transport</keyword>
<feature type="compositionally biased region" description="Low complexity" evidence="8">
    <location>
        <begin position="1"/>
        <end position="21"/>
    </location>
</feature>
<feature type="transmembrane region" description="Helical" evidence="9">
    <location>
        <begin position="225"/>
        <end position="247"/>
    </location>
</feature>
<accession>A0A1M6PG03</accession>
<keyword evidence="11" id="KW-1185">Reference proteome</keyword>
<dbReference type="GO" id="GO:0022857">
    <property type="term" value="F:transmembrane transporter activity"/>
    <property type="evidence" value="ECO:0007669"/>
    <property type="project" value="InterPro"/>
</dbReference>
<dbReference type="InterPro" id="IPR000522">
    <property type="entry name" value="ABC_transptr_permease_BtuC"/>
</dbReference>
<dbReference type="Pfam" id="PF01032">
    <property type="entry name" value="FecCD"/>
    <property type="match status" value="1"/>
</dbReference>
<dbReference type="AlphaFoldDB" id="A0A1M6PG03"/>
<dbReference type="PANTHER" id="PTHR30472:SF70">
    <property type="entry name" value="MOLYBDATE IMPORT SYSTEM PERMEASE PROTEIN MOLB"/>
    <property type="match status" value="1"/>
</dbReference>
<comment type="subcellular location">
    <subcellularLocation>
        <location evidence="1">Cell membrane</location>
        <topology evidence="1">Multi-pass membrane protein</topology>
    </subcellularLocation>
</comment>